<evidence type="ECO:0000256" key="1">
    <source>
        <dbReference type="ARBA" id="ARBA00023125"/>
    </source>
</evidence>
<reference evidence="4 5" key="1">
    <citation type="journal article" date="2019" name="Int. J. Syst. Evol. Microbiol.">
        <title>The Global Catalogue of Microorganisms (GCM) 10K type strain sequencing project: providing services to taxonomists for standard genome sequencing and annotation.</title>
        <authorList>
            <consortium name="The Broad Institute Genomics Platform"/>
            <consortium name="The Broad Institute Genome Sequencing Center for Infectious Disease"/>
            <person name="Wu L."/>
            <person name="Ma J."/>
        </authorList>
    </citation>
    <scope>NUCLEOTIDE SEQUENCE [LARGE SCALE GENOMIC DNA]</scope>
    <source>
        <strain evidence="4 5">JCM 15608</strain>
    </source>
</reference>
<evidence type="ECO:0000313" key="5">
    <source>
        <dbReference type="Proteomes" id="UP001500021"/>
    </source>
</evidence>
<evidence type="ECO:0000256" key="2">
    <source>
        <dbReference type="PROSITE-ProRule" id="PRU01091"/>
    </source>
</evidence>
<protein>
    <recommendedName>
        <fullName evidence="3">OmpR/PhoB-type domain-containing protein</fullName>
    </recommendedName>
</protein>
<proteinExistence type="predicted"/>
<keyword evidence="1 2" id="KW-0238">DNA-binding</keyword>
<dbReference type="SUPFAM" id="SSF82171">
    <property type="entry name" value="DPP6 N-terminal domain-like"/>
    <property type="match status" value="1"/>
</dbReference>
<dbReference type="InterPro" id="IPR011042">
    <property type="entry name" value="6-blade_b-propeller_TolB-like"/>
</dbReference>
<feature type="DNA-binding region" description="OmpR/PhoB-type" evidence="2">
    <location>
        <begin position="1"/>
        <end position="98"/>
    </location>
</feature>
<dbReference type="PANTHER" id="PTHR36842:SF1">
    <property type="entry name" value="PROTEIN TOLB"/>
    <property type="match status" value="1"/>
</dbReference>
<dbReference type="InterPro" id="IPR036388">
    <property type="entry name" value="WH-like_DNA-bd_sf"/>
</dbReference>
<name>A0ABN1L4N5_9GAMM</name>
<keyword evidence="5" id="KW-1185">Reference proteome</keyword>
<dbReference type="Proteomes" id="UP001500021">
    <property type="component" value="Unassembled WGS sequence"/>
</dbReference>
<dbReference type="Pfam" id="PF00486">
    <property type="entry name" value="Trans_reg_C"/>
    <property type="match status" value="1"/>
</dbReference>
<dbReference type="Gene3D" id="1.10.10.10">
    <property type="entry name" value="Winged helix-like DNA-binding domain superfamily/Winged helix DNA-binding domain"/>
    <property type="match status" value="1"/>
</dbReference>
<dbReference type="InterPro" id="IPR016032">
    <property type="entry name" value="Sig_transdc_resp-reg_C-effctor"/>
</dbReference>
<dbReference type="SUPFAM" id="SSF46894">
    <property type="entry name" value="C-terminal effector domain of the bipartite response regulators"/>
    <property type="match status" value="1"/>
</dbReference>
<evidence type="ECO:0000259" key="3">
    <source>
        <dbReference type="PROSITE" id="PS51755"/>
    </source>
</evidence>
<dbReference type="Gene3D" id="2.120.10.30">
    <property type="entry name" value="TolB, C-terminal domain"/>
    <property type="match status" value="1"/>
</dbReference>
<organism evidence="4 5">
    <name type="scientific">Colwellia asteriadis</name>
    <dbReference type="NCBI Taxonomy" id="517723"/>
    <lineage>
        <taxon>Bacteria</taxon>
        <taxon>Pseudomonadati</taxon>
        <taxon>Pseudomonadota</taxon>
        <taxon>Gammaproteobacteria</taxon>
        <taxon>Alteromonadales</taxon>
        <taxon>Colwelliaceae</taxon>
        <taxon>Colwellia</taxon>
    </lineage>
</organism>
<sequence>MQYQIGPWLFLPARCVISSSLIEKELDPLTFKLITYFISQPDRIIPRQELVEKVWQQNFVDDNAINRAISELRKQLSHPEHKAPLIKTHYRKGYSLTVTPQLLQEEQEPAQTPVTQAINDTNLTENKATDIIEPHTVEVAENNVLLDNVTTSSPAIPSNNTQTKKPSPYKWLLILVVLLLVVNIFIDFKQLNEQPSLNNSEKANNASESTFSEQKKLKEPIEKLISKAENVSFTAATWNIGAETLPLVSPDKNFLAYTNKSEGITSTFIKHLLTKKEIKLSYKNLYISAMSWQPQNQVLLTEISDFKSTCHYATFNLSDINNVPEPTLIKACDKQARGMAQLSAKGNNMFYLELDDKQLGQEINQYNIQTQKNTVLVPSGDAQYGVARMIISPNGRYLLYQWHERNNPAKLYLFDLTTREQNLLYEQEKELDYMTFAWLPDSEHIGVLKGRNLHFINIKNKNSKIIELPLEQYLSHIDFLDNNQFFSSQAGSNQMQIARVDNIFRENEPNVTILNSSDSNDYYPIYSKKEPNLRYFISSRTNQYQIWQANGSEERQISHFDAKEQQALYVLMLSDNENYLLFSRNNQLEFIDLKTGKLHEIPELKQAKASSYLWTNNDQSIVYSTIQDKVSQIWQFNLVTRNKTQLTFEGGQKLLKNDSGDIFYINNNNLLSLSYEKNKSTANAFKKKLTITPAQCWCSVTLQGDYFYSLSDPLFLARMHLFSDEKQYLPLPRASMGITMPTPNTLLTTLFKENNTQIQRIFWSTTTLP</sequence>
<dbReference type="PANTHER" id="PTHR36842">
    <property type="entry name" value="PROTEIN TOLB HOMOLOG"/>
    <property type="match status" value="1"/>
</dbReference>
<accession>A0ABN1L4N5</accession>
<gene>
    <name evidence="4" type="ORF">GCM10009111_09140</name>
</gene>
<dbReference type="CDD" id="cd00383">
    <property type="entry name" value="trans_reg_C"/>
    <property type="match status" value="1"/>
</dbReference>
<comment type="caution">
    <text evidence="4">The sequence shown here is derived from an EMBL/GenBank/DDBJ whole genome shotgun (WGS) entry which is preliminary data.</text>
</comment>
<dbReference type="SMART" id="SM00862">
    <property type="entry name" value="Trans_reg_C"/>
    <property type="match status" value="1"/>
</dbReference>
<feature type="domain" description="OmpR/PhoB-type" evidence="3">
    <location>
        <begin position="1"/>
        <end position="98"/>
    </location>
</feature>
<dbReference type="PROSITE" id="PS51755">
    <property type="entry name" value="OMPR_PHOB"/>
    <property type="match status" value="1"/>
</dbReference>
<dbReference type="RefSeq" id="WP_343815499.1">
    <property type="nucleotide sequence ID" value="NZ_BAAAFA010000002.1"/>
</dbReference>
<dbReference type="EMBL" id="BAAAFA010000002">
    <property type="protein sequence ID" value="GAA0813567.1"/>
    <property type="molecule type" value="Genomic_DNA"/>
</dbReference>
<dbReference type="InterPro" id="IPR001867">
    <property type="entry name" value="OmpR/PhoB-type_DNA-bd"/>
</dbReference>
<evidence type="ECO:0000313" key="4">
    <source>
        <dbReference type="EMBL" id="GAA0813567.1"/>
    </source>
</evidence>